<evidence type="ECO:0000313" key="4">
    <source>
        <dbReference type="Proteomes" id="UP000291758"/>
    </source>
</evidence>
<keyword evidence="4" id="KW-1185">Reference proteome</keyword>
<feature type="region of interest" description="Disordered" evidence="1">
    <location>
        <begin position="658"/>
        <end position="766"/>
    </location>
</feature>
<organism evidence="3 4">
    <name type="scientific">Xylanimonas allomyrinae</name>
    <dbReference type="NCBI Taxonomy" id="2509459"/>
    <lineage>
        <taxon>Bacteria</taxon>
        <taxon>Bacillati</taxon>
        <taxon>Actinomycetota</taxon>
        <taxon>Actinomycetes</taxon>
        <taxon>Micrococcales</taxon>
        <taxon>Promicromonosporaceae</taxon>
        <taxon>Xylanimonas</taxon>
    </lineage>
</organism>
<feature type="compositionally biased region" description="Polar residues" evidence="1">
    <location>
        <begin position="693"/>
        <end position="706"/>
    </location>
</feature>
<feature type="compositionally biased region" description="Polar residues" evidence="1">
    <location>
        <begin position="675"/>
        <end position="685"/>
    </location>
</feature>
<sequence>MRSLVGENLPGILGVIVVVMEEDGWPDNLAETGYQAFVDGVYLGVTKVAAGFQHALSRPTKEQIDAAIAGVKASVGTMVKAAVKNAMSGWQLAWYGTLGDNDDQIGAEAFTTDGDELAAQVTVPVSRRWGAGESGDGDWELQGRIRGLPDVTCSLESLFSSFAATDVDAPMDALRAFRDGPFRRLPGLGAWWEEFRALAPALVDAAADNPPLQDALGTTLREGAAALARPQDALSPQLIDGLRVVLGSLDGLVSSHDAKVVRQASRLVERVRQVPVAEAIEIAARLKPIGRTPRARVEPRPDTTAARLTGFLLSLTSADGLDEFERTPDAVLDASALTAAEQHAVRHGMRGWLRLQSLRELEAAGVAVKVTDQLPAGVAAIDPITINTNSFDTTTITIETHVDVHSTTIDTTHITTSDNTTTTTSSGDWRERFRLRVDDAVRYFARTTWDGTGRLVVVGSGIRPITDLSMGARDQIVAADVVVYCVADPVTELYLHELNPNAHSLYGLYGNAKPRIETYKEMVEAMLAPVREGLRVCAVFYGHPGIFAWATHEAIRRARDAGLRAEMAPAISSQDSLFADLGIDPSSAGLQTVDATDLLIRGRELNPSMHVLVWQPECVGDDGFNFAGYERHNFPVLVEYLRRTYAGDHTVVIYDASTYPHLPPSSARRRSTRSLPGTSPGSRRSTCPRPSPLLSTTTCSNASASRDTPGPTPHRPSGPATPDADGQSSDGRPVVGETGSRLRPCTCPPPPPPSPRAARRACRAAP</sequence>
<dbReference type="KEGG" id="xyl:ET495_01020"/>
<dbReference type="GO" id="GO:0008168">
    <property type="term" value="F:methyltransferase activity"/>
    <property type="evidence" value="ECO:0007669"/>
    <property type="project" value="InterPro"/>
</dbReference>
<dbReference type="Proteomes" id="UP000291758">
    <property type="component" value="Chromosome"/>
</dbReference>
<protein>
    <recommendedName>
        <fullName evidence="2">Tetrapyrrole methylase domain-containing protein</fullName>
    </recommendedName>
</protein>
<evidence type="ECO:0000259" key="2">
    <source>
        <dbReference type="Pfam" id="PF00590"/>
    </source>
</evidence>
<name>A0A4P6EJ93_9MICO</name>
<dbReference type="EMBL" id="CP035495">
    <property type="protein sequence ID" value="QAY62096.1"/>
    <property type="molecule type" value="Genomic_DNA"/>
</dbReference>
<dbReference type="Pfam" id="PF00590">
    <property type="entry name" value="TP_methylase"/>
    <property type="match status" value="1"/>
</dbReference>
<accession>A0A4P6EJ93</accession>
<feature type="compositionally biased region" description="Basic residues" evidence="1">
    <location>
        <begin position="757"/>
        <end position="766"/>
    </location>
</feature>
<dbReference type="SUPFAM" id="SSF53790">
    <property type="entry name" value="Tetrapyrrole methylase"/>
    <property type="match status" value="1"/>
</dbReference>
<dbReference type="InterPro" id="IPR035996">
    <property type="entry name" value="4pyrrol_Methylase_sf"/>
</dbReference>
<dbReference type="InterPro" id="IPR014777">
    <property type="entry name" value="4pyrrole_Mease_sub1"/>
</dbReference>
<evidence type="ECO:0000313" key="3">
    <source>
        <dbReference type="EMBL" id="QAY62096.1"/>
    </source>
</evidence>
<dbReference type="InterPro" id="IPR000878">
    <property type="entry name" value="4pyrrol_Mease"/>
</dbReference>
<dbReference type="AlphaFoldDB" id="A0A4P6EJ93"/>
<feature type="domain" description="Tetrapyrrole methylase" evidence="2">
    <location>
        <begin position="454"/>
        <end position="657"/>
    </location>
</feature>
<dbReference type="OrthoDB" id="9794942at2"/>
<dbReference type="Gene3D" id="3.40.1010.10">
    <property type="entry name" value="Cobalt-precorrin-4 Transmethylase, Domain 1"/>
    <property type="match status" value="1"/>
</dbReference>
<feature type="compositionally biased region" description="Pro residues" evidence="1">
    <location>
        <begin position="746"/>
        <end position="755"/>
    </location>
</feature>
<gene>
    <name evidence="3" type="ORF">ET495_01020</name>
</gene>
<dbReference type="CDD" id="cd19916">
    <property type="entry name" value="OphMA_like"/>
    <property type="match status" value="1"/>
</dbReference>
<reference evidence="3 4" key="1">
    <citation type="submission" date="2019-01" db="EMBL/GenBank/DDBJ databases">
        <title>Genome sequencing of strain 2JSPR-7.</title>
        <authorList>
            <person name="Heo J."/>
            <person name="Kim S.-J."/>
            <person name="Kim J.-S."/>
            <person name="Hong S.-B."/>
            <person name="Kwon S.-W."/>
        </authorList>
    </citation>
    <scope>NUCLEOTIDE SEQUENCE [LARGE SCALE GENOMIC DNA]</scope>
    <source>
        <strain evidence="3 4">2JSPR-7</strain>
    </source>
</reference>
<evidence type="ECO:0000256" key="1">
    <source>
        <dbReference type="SAM" id="MobiDB-lite"/>
    </source>
</evidence>
<dbReference type="RefSeq" id="WP_129201902.1">
    <property type="nucleotide sequence ID" value="NZ_CP035495.1"/>
</dbReference>
<proteinExistence type="predicted"/>